<name>A0A0E0JPI1_ORYPU</name>
<keyword evidence="3" id="KW-1185">Reference proteome</keyword>
<dbReference type="Proteomes" id="UP000026962">
    <property type="component" value="Chromosome 1"/>
</dbReference>
<proteinExistence type="predicted"/>
<accession>A0A0E0JPI1</accession>
<evidence type="ECO:0000313" key="2">
    <source>
        <dbReference type="EnsemblPlants" id="OPUNC01G32060.1"/>
    </source>
</evidence>
<evidence type="ECO:0000256" key="1">
    <source>
        <dbReference type="SAM" id="MobiDB-lite"/>
    </source>
</evidence>
<reference evidence="2" key="2">
    <citation type="submission" date="2018-05" db="EMBL/GenBank/DDBJ databases">
        <title>OpunRS2 (Oryza punctata Reference Sequence Version 2).</title>
        <authorList>
            <person name="Zhang J."/>
            <person name="Kudrna D."/>
            <person name="Lee S."/>
            <person name="Talag J."/>
            <person name="Welchert J."/>
            <person name="Wing R.A."/>
        </authorList>
    </citation>
    <scope>NUCLEOTIDE SEQUENCE [LARGE SCALE GENOMIC DNA]</scope>
</reference>
<protein>
    <submittedName>
        <fullName evidence="2">Uncharacterized protein</fullName>
    </submittedName>
</protein>
<dbReference type="AlphaFoldDB" id="A0A0E0JPI1"/>
<evidence type="ECO:0000313" key="3">
    <source>
        <dbReference type="Proteomes" id="UP000026962"/>
    </source>
</evidence>
<reference evidence="2" key="1">
    <citation type="submission" date="2015-04" db="UniProtKB">
        <authorList>
            <consortium name="EnsemblPlants"/>
        </authorList>
    </citation>
    <scope>IDENTIFICATION</scope>
</reference>
<organism evidence="2">
    <name type="scientific">Oryza punctata</name>
    <name type="common">Red rice</name>
    <dbReference type="NCBI Taxonomy" id="4537"/>
    <lineage>
        <taxon>Eukaryota</taxon>
        <taxon>Viridiplantae</taxon>
        <taxon>Streptophyta</taxon>
        <taxon>Embryophyta</taxon>
        <taxon>Tracheophyta</taxon>
        <taxon>Spermatophyta</taxon>
        <taxon>Magnoliopsida</taxon>
        <taxon>Liliopsida</taxon>
        <taxon>Poales</taxon>
        <taxon>Poaceae</taxon>
        <taxon>BOP clade</taxon>
        <taxon>Oryzoideae</taxon>
        <taxon>Oryzeae</taxon>
        <taxon>Oryzinae</taxon>
        <taxon>Oryza</taxon>
    </lineage>
</organism>
<feature type="region of interest" description="Disordered" evidence="1">
    <location>
        <begin position="1"/>
        <end position="43"/>
    </location>
</feature>
<sequence>MCRPGLPPLPPGCEIKQRRAPPVARVDSPPPVPRREQPHQAPHHYCSILERERNITSKEEESYNSYLHTIANGLQMKVWPADHSVPNTVPTNRNKKAM</sequence>
<feature type="compositionally biased region" description="Pro residues" evidence="1">
    <location>
        <begin position="1"/>
        <end position="11"/>
    </location>
</feature>
<dbReference type="Gramene" id="OPUNC01G32060.1">
    <property type="protein sequence ID" value="OPUNC01G32060.1"/>
    <property type="gene ID" value="OPUNC01G32060"/>
</dbReference>
<dbReference type="HOGENOM" id="CLU_2337240_0_0_1"/>
<dbReference type="EnsemblPlants" id="OPUNC01G32060.1">
    <property type="protein sequence ID" value="OPUNC01G32060.1"/>
    <property type="gene ID" value="OPUNC01G32060"/>
</dbReference>